<dbReference type="GO" id="GO:0016823">
    <property type="term" value="F:hydrolase activity, acting on acid carbon-carbon bonds, in ketonic substances"/>
    <property type="evidence" value="ECO:0007669"/>
    <property type="project" value="InterPro"/>
</dbReference>
<sequence length="379" mass="42163">MATTDDIIARTAPAKLIDHNLIDRDVESLCDGMVRYEKRPARRLDGSVAEGLYNAWIIFNNPKQYNSYTTDMVKATILAFRRASVDREVNAVVFTAVGDKAFCTGGNTKEYAEYYAGNPQEYRQYMRLFNDMVSAILGCDKPVICRVNGMRIGGGQEIGMACDFSIAQDLANFGQAGPKHGSAAIGGATDFLPVMIGCEQAMVSGTLCEPFSAHKAARLGIICDLVPALKIDGRFVPNPTVITDRMFDEYGRVIHGEFKTGEEFKQGRALLKQGEVDLSLLDEKVEQLCAKLIETFPECMTKSLEELRKPKLDAWNRNKENSRAWLALNMMNEARTGFRAFNEGNKEIGREIDFVKLRQALAKGVPWSEELIESLMPGK</sequence>
<comment type="caution">
    <text evidence="7">The sequence shown here is derived from an EMBL/GenBank/DDBJ whole genome shotgun (WGS) entry which is preliminary data.</text>
</comment>
<keyword evidence="2 7" id="KW-0378">Hydrolase</keyword>
<keyword evidence="8" id="KW-1185">Reference proteome</keyword>
<dbReference type="InterPro" id="IPR017613">
    <property type="entry name" value="Dearomat_hydrolase"/>
</dbReference>
<protein>
    <recommendedName>
        <fullName evidence="6">6-oxocyclohex-1-ene-1-carbonyl-CoA hydratase</fullName>
        <ecNumber evidence="6">3.7.1.21</ecNumber>
    </recommendedName>
</protein>
<organism evidence="7 8">
    <name type="scientific">Geothermobacter ehrlichii</name>
    <dbReference type="NCBI Taxonomy" id="213224"/>
    <lineage>
        <taxon>Bacteria</taxon>
        <taxon>Pseudomonadati</taxon>
        <taxon>Thermodesulfobacteriota</taxon>
        <taxon>Desulfuromonadia</taxon>
        <taxon>Desulfuromonadales</taxon>
        <taxon>Geothermobacteraceae</taxon>
        <taxon>Geothermobacter</taxon>
    </lineage>
</organism>
<evidence type="ECO:0000256" key="5">
    <source>
        <dbReference type="ARBA" id="ARBA00060646"/>
    </source>
</evidence>
<dbReference type="CDD" id="cd06558">
    <property type="entry name" value="crotonase-like"/>
    <property type="match status" value="1"/>
</dbReference>
<dbReference type="SUPFAM" id="SSF52096">
    <property type="entry name" value="ClpP/crotonase"/>
    <property type="match status" value="1"/>
</dbReference>
<dbReference type="Pfam" id="PF00378">
    <property type="entry name" value="ECH_1"/>
    <property type="match status" value="1"/>
</dbReference>
<evidence type="ECO:0000256" key="1">
    <source>
        <dbReference type="ARBA" id="ARBA00005254"/>
    </source>
</evidence>
<comment type="pathway">
    <text evidence="5">Aromatic compound metabolism; benzoyl-CoA degradation.</text>
</comment>
<dbReference type="Proteomes" id="UP000324159">
    <property type="component" value="Unassembled WGS sequence"/>
</dbReference>
<dbReference type="OrthoDB" id="9774843at2"/>
<name>A0A5D3WKA9_9BACT</name>
<evidence type="ECO:0000256" key="6">
    <source>
        <dbReference type="NCBIfam" id="TIGR03200"/>
    </source>
</evidence>
<dbReference type="PANTHER" id="PTHR43802">
    <property type="entry name" value="ENOYL-COA HYDRATASE"/>
    <property type="match status" value="1"/>
</dbReference>
<dbReference type="EC" id="3.7.1.21" evidence="6"/>
<gene>
    <name evidence="7" type="ORF">EDC39_103251</name>
</gene>
<comment type="catalytic activity">
    <reaction evidence="3">
        <text>6-oxocyclohex-1-ene-1-carbonyl-CoA + 2 H2O = 3-hydroxy-6-carboxyhexanoyl-CoA + H(+)</text>
        <dbReference type="Rhea" id="RHEA:39651"/>
        <dbReference type="ChEBI" id="CHEBI:15377"/>
        <dbReference type="ChEBI" id="CHEBI:15378"/>
        <dbReference type="ChEBI" id="CHEBI:57343"/>
        <dbReference type="ChEBI" id="CHEBI:76526"/>
        <dbReference type="EC" id="3.7.1.21"/>
    </reaction>
</comment>
<evidence type="ECO:0000256" key="2">
    <source>
        <dbReference type="ARBA" id="ARBA00022801"/>
    </source>
</evidence>
<dbReference type="GO" id="GO:1901788">
    <property type="term" value="P:benzoyl-CoA catabolic process"/>
    <property type="evidence" value="ECO:0007669"/>
    <property type="project" value="UniProtKB-ARBA"/>
</dbReference>
<accession>A0A5D3WKA9</accession>
<dbReference type="EMBL" id="VNIB01000003">
    <property type="protein sequence ID" value="TYO99405.1"/>
    <property type="molecule type" value="Genomic_DNA"/>
</dbReference>
<dbReference type="InterPro" id="IPR001753">
    <property type="entry name" value="Enoyl-CoA_hydra/iso"/>
</dbReference>
<dbReference type="Gene3D" id="3.90.226.10">
    <property type="entry name" value="2-enoyl-CoA Hydratase, Chain A, domain 1"/>
    <property type="match status" value="1"/>
</dbReference>
<dbReference type="GO" id="GO:0018807">
    <property type="term" value="F:6-hydroxycyclohex-1-ene-1-carboxyl-CoA hydratase activity"/>
    <property type="evidence" value="ECO:0007669"/>
    <property type="project" value="UniProtKB-UniRule"/>
</dbReference>
<evidence type="ECO:0000256" key="3">
    <source>
        <dbReference type="ARBA" id="ARBA00052972"/>
    </source>
</evidence>
<dbReference type="AlphaFoldDB" id="A0A5D3WKA9"/>
<comment type="function">
    <text evidence="4">Involved in the central benzoyl-CoA catabolism. Catalyzes the addition of one molecule of water to the double bond and the hydrolytic cleavage of C-C bond in the alicyclic ring, 6-oxocyclohex-1-ene-1-carbonyl-CoA (6-OCH-CoA) to yield 3-hydroxypimelyl-CoA.</text>
</comment>
<dbReference type="RefSeq" id="WP_148895316.1">
    <property type="nucleotide sequence ID" value="NZ_VNIB01000003.1"/>
</dbReference>
<comment type="similarity">
    <text evidence="1">Belongs to the enoyl-CoA hydratase/isomerase family.</text>
</comment>
<dbReference type="FunFam" id="3.90.226.10:FF:000112">
    <property type="entry name" value="6-oxocyclohex-1-ene-1-carbonyl-CoA hydrolase"/>
    <property type="match status" value="1"/>
</dbReference>
<reference evidence="7 8" key="1">
    <citation type="submission" date="2019-07" db="EMBL/GenBank/DDBJ databases">
        <title>Genomic Encyclopedia of Type Strains, Phase IV (KMG-IV): sequencing the most valuable type-strain genomes for metagenomic binning, comparative biology and taxonomic classification.</title>
        <authorList>
            <person name="Goeker M."/>
        </authorList>
    </citation>
    <scope>NUCLEOTIDE SEQUENCE [LARGE SCALE GENOMIC DNA]</scope>
    <source>
        <strain evidence="7 8">SS015</strain>
    </source>
</reference>
<evidence type="ECO:0000313" key="8">
    <source>
        <dbReference type="Proteomes" id="UP000324159"/>
    </source>
</evidence>
<dbReference type="InterPro" id="IPR029045">
    <property type="entry name" value="ClpP/crotonase-like_dom_sf"/>
</dbReference>
<dbReference type="NCBIfam" id="TIGR03200">
    <property type="entry name" value="dearomat_oah"/>
    <property type="match status" value="1"/>
</dbReference>
<dbReference type="PANTHER" id="PTHR43802:SF1">
    <property type="entry name" value="IP11341P-RELATED"/>
    <property type="match status" value="1"/>
</dbReference>
<evidence type="ECO:0000256" key="4">
    <source>
        <dbReference type="ARBA" id="ARBA00057294"/>
    </source>
</evidence>
<proteinExistence type="inferred from homology"/>
<evidence type="ECO:0000313" key="7">
    <source>
        <dbReference type="EMBL" id="TYO99405.1"/>
    </source>
</evidence>